<dbReference type="SUPFAM" id="SSF100950">
    <property type="entry name" value="NagB/RpiA/CoA transferase-like"/>
    <property type="match status" value="1"/>
</dbReference>
<gene>
    <name evidence="2" type="ORF">HGH91_26090</name>
</gene>
<dbReference type="Gene3D" id="3.40.50.10420">
    <property type="entry name" value="NagB/RpiA/CoA transferase-like"/>
    <property type="match status" value="1"/>
</dbReference>
<dbReference type="AlphaFoldDB" id="A0A847SRC1"/>
<accession>A0A847SRC1</accession>
<dbReference type="PANTHER" id="PTHR43682:SF1">
    <property type="entry name" value="LACTATE UTILIZATION PROTEIN C"/>
    <property type="match status" value="1"/>
</dbReference>
<name>A0A847SRC1_9BACT</name>
<dbReference type="EMBL" id="JABAHZ010000008">
    <property type="protein sequence ID" value="NLR82115.1"/>
    <property type="molecule type" value="Genomic_DNA"/>
</dbReference>
<sequence>MSSREKILAAIKQHQPEASALPSLTGLSGNMPGTLEAYRKVLEGLGGVLFEIKAESEIPAILAQQYPGLQRVITASDIQRAWANEDPHLLEDVDMAIVPGQWGVAENGAIWVTEEDIHARVLPFICQHLAIVLPRERLLPTMHEAYEQIGAPQSGFGVFIAGPSKTADIEQSLVLGAHGAKSLVVFIIG</sequence>
<evidence type="ECO:0000313" key="2">
    <source>
        <dbReference type="EMBL" id="NLR82115.1"/>
    </source>
</evidence>
<proteinExistence type="predicted"/>
<dbReference type="InterPro" id="IPR024185">
    <property type="entry name" value="FTHF_cligase-like_sf"/>
</dbReference>
<feature type="domain" description="LUD" evidence="1">
    <location>
        <begin position="20"/>
        <end position="188"/>
    </location>
</feature>
<organism evidence="2 3">
    <name type="scientific">Chitinophaga eiseniae</name>
    <dbReference type="NCBI Taxonomy" id="634771"/>
    <lineage>
        <taxon>Bacteria</taxon>
        <taxon>Pseudomonadati</taxon>
        <taxon>Bacteroidota</taxon>
        <taxon>Chitinophagia</taxon>
        <taxon>Chitinophagales</taxon>
        <taxon>Chitinophagaceae</taxon>
        <taxon>Chitinophaga</taxon>
    </lineage>
</organism>
<protein>
    <submittedName>
        <fullName evidence="2">LUD domain-containing protein</fullName>
    </submittedName>
</protein>
<evidence type="ECO:0000313" key="3">
    <source>
        <dbReference type="Proteomes" id="UP000552864"/>
    </source>
</evidence>
<keyword evidence="3" id="KW-1185">Reference proteome</keyword>
<dbReference type="InterPro" id="IPR037171">
    <property type="entry name" value="NagB/RpiA_transferase-like"/>
</dbReference>
<dbReference type="PANTHER" id="PTHR43682">
    <property type="entry name" value="LACTATE UTILIZATION PROTEIN C"/>
    <property type="match status" value="1"/>
</dbReference>
<evidence type="ECO:0000259" key="1">
    <source>
        <dbReference type="Pfam" id="PF02589"/>
    </source>
</evidence>
<dbReference type="Pfam" id="PF02589">
    <property type="entry name" value="LUD_dom"/>
    <property type="match status" value="1"/>
</dbReference>
<dbReference type="RefSeq" id="WP_168741919.1">
    <property type="nucleotide sequence ID" value="NZ_JABAHZ010000008.1"/>
</dbReference>
<comment type="caution">
    <text evidence="2">The sequence shown here is derived from an EMBL/GenBank/DDBJ whole genome shotgun (WGS) entry which is preliminary data.</text>
</comment>
<dbReference type="InterPro" id="IPR003741">
    <property type="entry name" value="LUD_dom"/>
</dbReference>
<reference evidence="2 3" key="1">
    <citation type="submission" date="2020-04" db="EMBL/GenBank/DDBJ databases">
        <authorList>
            <person name="Yin C."/>
        </authorList>
    </citation>
    <scope>NUCLEOTIDE SEQUENCE [LARGE SCALE GENOMIC DNA]</scope>
    <source>
        <strain evidence="2 3">Ak56</strain>
    </source>
</reference>
<dbReference type="Proteomes" id="UP000552864">
    <property type="component" value="Unassembled WGS sequence"/>
</dbReference>